<dbReference type="InterPro" id="IPR018973">
    <property type="entry name" value="MZB"/>
</dbReference>
<dbReference type="Pfam" id="PF09369">
    <property type="entry name" value="MZB"/>
    <property type="match status" value="1"/>
</dbReference>
<evidence type="ECO:0000259" key="1">
    <source>
        <dbReference type="Pfam" id="PF09369"/>
    </source>
</evidence>
<organism evidence="2 3">
    <name type="scientific">Luedemannella helvata</name>
    <dbReference type="NCBI Taxonomy" id="349315"/>
    <lineage>
        <taxon>Bacteria</taxon>
        <taxon>Bacillati</taxon>
        <taxon>Actinomycetota</taxon>
        <taxon>Actinomycetes</taxon>
        <taxon>Micromonosporales</taxon>
        <taxon>Micromonosporaceae</taxon>
        <taxon>Luedemannella</taxon>
    </lineage>
</organism>
<evidence type="ECO:0000313" key="2">
    <source>
        <dbReference type="EMBL" id="GAA1774314.1"/>
    </source>
</evidence>
<name>A0ABN2L478_9ACTN</name>
<comment type="caution">
    <text evidence="2">The sequence shown here is derived from an EMBL/GenBank/DDBJ whole genome shotgun (WGS) entry which is preliminary data.</text>
</comment>
<dbReference type="EMBL" id="BAAALS010000038">
    <property type="protein sequence ID" value="GAA1774314.1"/>
    <property type="molecule type" value="Genomic_DNA"/>
</dbReference>
<dbReference type="Proteomes" id="UP001500655">
    <property type="component" value="Unassembled WGS sequence"/>
</dbReference>
<proteinExistence type="predicted"/>
<protein>
    <submittedName>
        <fullName evidence="2">DUF1998 domain-containing protein</fullName>
    </submittedName>
</protein>
<evidence type="ECO:0000313" key="3">
    <source>
        <dbReference type="Proteomes" id="UP001500655"/>
    </source>
</evidence>
<keyword evidence="3" id="KW-1185">Reference proteome</keyword>
<dbReference type="RefSeq" id="WP_344087617.1">
    <property type="nucleotide sequence ID" value="NZ_BAAALS010000038.1"/>
</dbReference>
<reference evidence="2 3" key="1">
    <citation type="journal article" date="2019" name="Int. J. Syst. Evol. Microbiol.">
        <title>The Global Catalogue of Microorganisms (GCM) 10K type strain sequencing project: providing services to taxonomists for standard genome sequencing and annotation.</title>
        <authorList>
            <consortium name="The Broad Institute Genomics Platform"/>
            <consortium name="The Broad Institute Genome Sequencing Center for Infectious Disease"/>
            <person name="Wu L."/>
            <person name="Ma J."/>
        </authorList>
    </citation>
    <scope>NUCLEOTIDE SEQUENCE [LARGE SCALE GENOMIC DNA]</scope>
    <source>
        <strain evidence="2 3">JCM 13249</strain>
    </source>
</reference>
<gene>
    <name evidence="2" type="ORF">GCM10009681_52350</name>
</gene>
<dbReference type="NCBIfam" id="NF038324">
    <property type="entry name" value="DrmB_fam"/>
    <property type="match status" value="1"/>
</dbReference>
<feature type="domain" description="MrfA-like Zn-binding" evidence="1">
    <location>
        <begin position="456"/>
        <end position="553"/>
    </location>
</feature>
<sequence length="577" mass="63330">MSRPYQEIRPSQFITTFGPGSVVETGSGPVVLKALDTVFNAIHREPADFEIVDDRFSRLALDGARIARLPTNAELRLPVDNQIYRTERFPYWALCAQHRPHQILYDASSGCPQCPGQQQWERRRKAGREAIRFVRACESGHLDEVDWYGMVHTSRSCRTDHYLWHGGGRALRHVRIECPRCNTSVSFGQAYARPSSCTGRQPELGGQPSGSVRCTQRARIIQRGAANLRLAEVDTALTIMDMPARLHSVLSDRALLAALGVLHRVGMLNQTTFAAEVGRLSLTPEATELLSGTAWTDIRSALEQLLDPGHGETVSLRDQEFERLHHAGAHGAPAVPHPHRGSPPLFEIRHADVRDLAGLAGRMVLRVVPVSRLRIVMVQTGYRRLNPQTGGIVSTRFDWNGANWYPGVELFGEGVFLEVVDGQPPLRGSRVDQWNTRYSVAGDPQTHPVHVWWHTLSHRLMRTLAVDSGYSSAAIRERVYLKAGHGAAAGSGLLLYTAQPGGDGTLGGLISLVDRFQDVLAGALDDADTCSNDPLCCEAVTVGADGAACYACLHASETSCEHRNLGLDRLLLADNLP</sequence>
<dbReference type="InterPro" id="IPR047721">
    <property type="entry name" value="DrmB"/>
</dbReference>
<accession>A0ABN2L478</accession>